<keyword evidence="4 6" id="KW-0648">Protein biosynthesis</keyword>
<dbReference type="Proteomes" id="UP000591929">
    <property type="component" value="Unassembled WGS sequence"/>
</dbReference>
<evidence type="ECO:0000313" key="13">
    <source>
        <dbReference type="EMBL" id="MBC1560892.1"/>
    </source>
</evidence>
<keyword evidence="26" id="KW-1185">Reference proteome</keyword>
<dbReference type="SUPFAM" id="SSF56420">
    <property type="entry name" value="Peptide deformylase"/>
    <property type="match status" value="1"/>
</dbReference>
<keyword evidence="3 6" id="KW-0378">Hydrolase</keyword>
<comment type="cofactor">
    <cofactor evidence="6">
        <name>Fe(2+)</name>
        <dbReference type="ChEBI" id="CHEBI:29033"/>
    </cofactor>
    <text evidence="6">Binds 1 Fe(2+) ion.</text>
</comment>
<dbReference type="Proteomes" id="UP000565628">
    <property type="component" value="Unassembled WGS sequence"/>
</dbReference>
<dbReference type="Proteomes" id="UP000546806">
    <property type="component" value="Unassembled WGS sequence"/>
</dbReference>
<keyword evidence="2 6" id="KW-0479">Metal-binding</keyword>
<evidence type="ECO:0000313" key="26">
    <source>
        <dbReference type="Proteomes" id="UP000029844"/>
    </source>
</evidence>
<dbReference type="EMBL" id="JAASWV010000005">
    <property type="protein sequence ID" value="MBC2310332.1"/>
    <property type="molecule type" value="Genomic_DNA"/>
</dbReference>
<gene>
    <name evidence="6 7" type="primary">def</name>
    <name evidence="7" type="ORF">EP57_11045</name>
    <name evidence="9" type="ORF">HB759_01120</name>
    <name evidence="8" type="ORF">HB811_01235</name>
    <name evidence="11" type="ORF">HB836_01865</name>
    <name evidence="10" type="ORF">HB847_05605</name>
    <name evidence="13" type="ORF">HB902_02325</name>
    <name evidence="15" type="ORF">HB904_00290</name>
    <name evidence="14" type="ORF">HB907_04510</name>
    <name evidence="25" type="ORF">HBP98_12290</name>
    <name evidence="16" type="ORF">HCA46_04755</name>
    <name evidence="17" type="ORF">HCA52_09825</name>
    <name evidence="18" type="ORF">HCA78_08595</name>
    <name evidence="21" type="ORF">HCB25_02480</name>
    <name evidence="19" type="ORF">HCB26_01185</name>
    <name evidence="20" type="ORF">HCB27_06215</name>
    <name evidence="22" type="ORF">HCB69_01755</name>
    <name evidence="23" type="ORF">HCC36_03345</name>
    <name evidence="12" type="ORF">HCI99_15130</name>
    <name evidence="24" type="ORF">HCJ81_05500</name>
</gene>
<evidence type="ECO:0000313" key="12">
    <source>
        <dbReference type="EMBL" id="MBC1493152.1"/>
    </source>
</evidence>
<name>A0A099W6N1_9LIST</name>
<dbReference type="GO" id="GO:0042586">
    <property type="term" value="F:peptide deformylase activity"/>
    <property type="evidence" value="ECO:0007669"/>
    <property type="project" value="UniProtKB-UniRule"/>
</dbReference>
<evidence type="ECO:0000313" key="9">
    <source>
        <dbReference type="EMBL" id="MBC1330538.1"/>
    </source>
</evidence>
<dbReference type="EMBL" id="JAAROV010000001">
    <property type="protein sequence ID" value="MBC1315381.1"/>
    <property type="molecule type" value="Genomic_DNA"/>
</dbReference>
<dbReference type="PANTHER" id="PTHR10458">
    <property type="entry name" value="PEPTIDE DEFORMYLASE"/>
    <property type="match status" value="1"/>
</dbReference>
<reference evidence="7 26" key="1">
    <citation type="submission" date="2014-05" db="EMBL/GenBank/DDBJ databases">
        <title>Novel Listeriaceae from food processing environments.</title>
        <authorList>
            <person name="den Bakker H.C."/>
        </authorList>
    </citation>
    <scope>NUCLEOTIDE SEQUENCE [LARGE SCALE GENOMIC DNA]</scope>
    <source>
        <strain evidence="7 26">FSL A5-0281</strain>
    </source>
</reference>
<dbReference type="EMBL" id="JNFA01000024">
    <property type="protein sequence ID" value="KGL40421.1"/>
    <property type="molecule type" value="Genomic_DNA"/>
</dbReference>
<dbReference type="Proteomes" id="UP000541735">
    <property type="component" value="Unassembled WGS sequence"/>
</dbReference>
<feature type="active site" evidence="6">
    <location>
        <position position="154"/>
    </location>
</feature>
<evidence type="ECO:0000313" key="10">
    <source>
        <dbReference type="EMBL" id="MBC1371840.1"/>
    </source>
</evidence>
<dbReference type="Proteomes" id="UP000519573">
    <property type="component" value="Unassembled WGS sequence"/>
</dbReference>
<sequence>MLTMDDIVREGDPVLRAVAEPVDFPLSDEDKETGQKMLEFLINSQDPEIAEEHELRGGVGIAAPQIGISKRFIAIHLHDDNDRLYSHILYNPKIRSHSVENACLGGGEGCLSVDREIPGYVVRSARVTVEAFDIDGKPLKLRLKGYPAIVVQHEIDHLNGVMFYDHINKKNPSYLPPDVIVYE</sequence>
<dbReference type="EMBL" id="JAARMV010000003">
    <property type="protein sequence ID" value="MBC2372782.1"/>
    <property type="molecule type" value="Genomic_DNA"/>
</dbReference>
<evidence type="ECO:0000313" key="14">
    <source>
        <dbReference type="EMBL" id="MBC1564656.1"/>
    </source>
</evidence>
<dbReference type="CDD" id="cd00487">
    <property type="entry name" value="Pep_deformylase"/>
    <property type="match status" value="1"/>
</dbReference>
<dbReference type="eggNOG" id="COG0242">
    <property type="taxonomic scope" value="Bacteria"/>
</dbReference>
<evidence type="ECO:0000313" key="36">
    <source>
        <dbReference type="Proteomes" id="UP000546244"/>
    </source>
</evidence>
<feature type="binding site" evidence="6">
    <location>
        <position position="110"/>
    </location>
    <ligand>
        <name>Fe cation</name>
        <dbReference type="ChEBI" id="CHEBI:24875"/>
    </ligand>
</feature>
<evidence type="ECO:0000313" key="7">
    <source>
        <dbReference type="EMBL" id="KGL40421.1"/>
    </source>
</evidence>
<dbReference type="Proteomes" id="UP000543379">
    <property type="component" value="Unassembled WGS sequence"/>
</dbReference>
<reference evidence="27 28" key="2">
    <citation type="submission" date="2020-03" db="EMBL/GenBank/DDBJ databases">
        <title>Soil Listeria distribution.</title>
        <authorList>
            <person name="Liao J."/>
            <person name="Wiedmann M."/>
        </authorList>
    </citation>
    <scope>NUCLEOTIDE SEQUENCE [LARGE SCALE GENOMIC DNA]</scope>
    <source>
        <strain evidence="24 40">FSL L7-0039</strain>
        <strain evidence="23 33">FSL L7-0051</strain>
        <strain evidence="22 42">FSL L7-0054</strain>
        <strain evidence="21 39">FSL L7-0153</strain>
        <strain evidence="19 27">FSL L7-0245</strain>
        <strain evidence="20 31">FSL L7-0259</strain>
        <strain evidence="18 37">FSL L7-0435</strain>
        <strain evidence="17 30">FSL L7-0978</strain>
        <strain evidence="16 38">FSL L7-1017</strain>
        <strain evidence="15 41">FSL L7-1299</strain>
        <strain evidence="13 32">FSL L7-1387</strain>
        <strain evidence="14 43">FSL L7-1427</strain>
        <strain evidence="12 29">FSL L7-1547</strain>
        <strain evidence="11 35">FSL L7-1658</strain>
        <strain evidence="10 44">FSL L7-1681</strain>
        <strain evidence="8 34">FSL L7-1816</strain>
        <strain evidence="9 28">FSL L7-1833</strain>
        <strain evidence="25 36">FSL L7-1850</strain>
    </source>
</reference>
<dbReference type="GO" id="GO:0006412">
    <property type="term" value="P:translation"/>
    <property type="evidence" value="ECO:0007669"/>
    <property type="project" value="UniProtKB-UniRule"/>
</dbReference>
<evidence type="ECO:0000256" key="5">
    <source>
        <dbReference type="ARBA" id="ARBA00023004"/>
    </source>
</evidence>
<dbReference type="EMBL" id="JAARSH010000001">
    <property type="protein sequence ID" value="MBC1614614.1"/>
    <property type="molecule type" value="Genomic_DNA"/>
</dbReference>
<dbReference type="Proteomes" id="UP000532866">
    <property type="component" value="Unassembled WGS sequence"/>
</dbReference>
<evidence type="ECO:0000313" key="30">
    <source>
        <dbReference type="Proteomes" id="UP000539064"/>
    </source>
</evidence>
<evidence type="ECO:0000313" key="16">
    <source>
        <dbReference type="EMBL" id="MBC1778140.1"/>
    </source>
</evidence>
<dbReference type="Gene3D" id="3.90.45.10">
    <property type="entry name" value="Peptide deformylase"/>
    <property type="match status" value="1"/>
</dbReference>
<dbReference type="EMBL" id="JAAROL010000001">
    <property type="protein sequence ID" value="MBC1330538.1"/>
    <property type="molecule type" value="Genomic_DNA"/>
</dbReference>
<dbReference type="PIRSF" id="PIRSF004749">
    <property type="entry name" value="Pep_def"/>
    <property type="match status" value="1"/>
</dbReference>
<dbReference type="EMBL" id="JAARPL010000003">
    <property type="protein sequence ID" value="MBC1371840.1"/>
    <property type="molecule type" value="Genomic_DNA"/>
</dbReference>
<evidence type="ECO:0000313" key="39">
    <source>
        <dbReference type="Proteomes" id="UP000550367"/>
    </source>
</evidence>
<dbReference type="Proteomes" id="UP000533953">
    <property type="component" value="Unassembled WGS sequence"/>
</dbReference>
<dbReference type="Proteomes" id="UP000586951">
    <property type="component" value="Unassembled WGS sequence"/>
</dbReference>
<dbReference type="NCBIfam" id="TIGR00079">
    <property type="entry name" value="pept_deformyl"/>
    <property type="match status" value="1"/>
</dbReference>
<dbReference type="Pfam" id="PF01327">
    <property type="entry name" value="Pep_deformylase"/>
    <property type="match status" value="1"/>
</dbReference>
<evidence type="ECO:0000313" key="38">
    <source>
        <dbReference type="Proteomes" id="UP000547643"/>
    </source>
</evidence>
<evidence type="ECO:0000313" key="34">
    <source>
        <dbReference type="Proteomes" id="UP000543379"/>
    </source>
</evidence>
<dbReference type="InterPro" id="IPR036821">
    <property type="entry name" value="Peptide_deformylase_sf"/>
</dbReference>
<evidence type="ECO:0000256" key="4">
    <source>
        <dbReference type="ARBA" id="ARBA00022917"/>
    </source>
</evidence>
<comment type="similarity">
    <text evidence="1 6">Belongs to the polypeptide deformylase family.</text>
</comment>
<evidence type="ECO:0000313" key="19">
    <source>
        <dbReference type="EMBL" id="MBC2165185.1"/>
    </source>
</evidence>
<dbReference type="EMBL" id="JAARZS010000003">
    <property type="protein sequence ID" value="MBC2283101.1"/>
    <property type="molecule type" value="Genomic_DNA"/>
</dbReference>
<dbReference type="EMBL" id="JAARZT010000005">
    <property type="protein sequence ID" value="MBC2292255.1"/>
    <property type="molecule type" value="Genomic_DNA"/>
</dbReference>
<evidence type="ECO:0000313" key="20">
    <source>
        <dbReference type="EMBL" id="MBC2176199.1"/>
    </source>
</evidence>
<dbReference type="Proteomes" id="UP000546244">
    <property type="component" value="Unassembled WGS sequence"/>
</dbReference>
<dbReference type="Proteomes" id="UP000029844">
    <property type="component" value="Unassembled WGS sequence"/>
</dbReference>
<dbReference type="EMBL" id="JAARRU010000001">
    <property type="protein sequence ID" value="MBC1564656.1"/>
    <property type="molecule type" value="Genomic_DNA"/>
</dbReference>
<comment type="function">
    <text evidence="6">Removes the formyl group from the N-terminal Met of newly synthesized proteins. Requires at least a dipeptide for an efficient rate of reaction. N-terminal L-methionine is a prerequisite for activity but the enzyme has broad specificity at other positions.</text>
</comment>
<evidence type="ECO:0000313" key="24">
    <source>
        <dbReference type="EMBL" id="MBC2310332.1"/>
    </source>
</evidence>
<evidence type="ECO:0000313" key="29">
    <source>
        <dbReference type="Proteomes" id="UP000533953"/>
    </source>
</evidence>
<dbReference type="InterPro" id="IPR023635">
    <property type="entry name" value="Peptide_deformylase"/>
</dbReference>
<dbReference type="Proteomes" id="UP000544413">
    <property type="component" value="Unassembled WGS sequence"/>
</dbReference>
<evidence type="ECO:0000313" key="42">
    <source>
        <dbReference type="Proteomes" id="UP000585696"/>
    </source>
</evidence>
<dbReference type="GeneID" id="58717901"/>
<dbReference type="EMBL" id="JAARRW010000001">
    <property type="protein sequence ID" value="MBC1560892.1"/>
    <property type="molecule type" value="Genomic_DNA"/>
</dbReference>
<dbReference type="Proteomes" id="UP000541955">
    <property type="component" value="Unassembled WGS sequence"/>
</dbReference>
<evidence type="ECO:0000313" key="17">
    <source>
        <dbReference type="EMBL" id="MBC1793713.1"/>
    </source>
</evidence>
<dbReference type="EC" id="3.5.1.88" evidence="6"/>
<dbReference type="EMBL" id="JAARYY010000001">
    <property type="protein sequence ID" value="MBC2242915.1"/>
    <property type="molecule type" value="Genomic_DNA"/>
</dbReference>
<feature type="binding site" evidence="6">
    <location>
        <position position="153"/>
    </location>
    <ligand>
        <name>Fe cation</name>
        <dbReference type="ChEBI" id="CHEBI:24875"/>
    </ligand>
</feature>
<protein>
    <recommendedName>
        <fullName evidence="6">Peptide deformylase</fullName>
        <shortName evidence="6">PDF</shortName>
        <ecNumber evidence="6">3.5.1.88</ecNumber>
    </recommendedName>
    <alternativeName>
        <fullName evidence="6">Polypeptide deformylase</fullName>
    </alternativeName>
</protein>
<evidence type="ECO:0000313" key="8">
    <source>
        <dbReference type="EMBL" id="MBC1315381.1"/>
    </source>
</evidence>
<evidence type="ECO:0000313" key="27">
    <source>
        <dbReference type="Proteomes" id="UP000519573"/>
    </source>
</evidence>
<comment type="catalytic activity">
    <reaction evidence="6">
        <text>N-terminal N-formyl-L-methionyl-[peptide] + H2O = N-terminal L-methionyl-[peptide] + formate</text>
        <dbReference type="Rhea" id="RHEA:24420"/>
        <dbReference type="Rhea" id="RHEA-COMP:10639"/>
        <dbReference type="Rhea" id="RHEA-COMP:10640"/>
        <dbReference type="ChEBI" id="CHEBI:15377"/>
        <dbReference type="ChEBI" id="CHEBI:15740"/>
        <dbReference type="ChEBI" id="CHEBI:49298"/>
        <dbReference type="ChEBI" id="CHEBI:64731"/>
        <dbReference type="EC" id="3.5.1.88"/>
    </reaction>
</comment>
<evidence type="ECO:0000313" key="44">
    <source>
        <dbReference type="Proteomes" id="UP000591929"/>
    </source>
</evidence>
<evidence type="ECO:0000313" key="33">
    <source>
        <dbReference type="Proteomes" id="UP000543005"/>
    </source>
</evidence>
<dbReference type="EMBL" id="JAARPT010000001">
    <property type="protein sequence ID" value="MBC1400327.1"/>
    <property type="molecule type" value="Genomic_DNA"/>
</dbReference>
<dbReference type="PANTHER" id="PTHR10458:SF8">
    <property type="entry name" value="PEPTIDE DEFORMYLASE 2"/>
    <property type="match status" value="1"/>
</dbReference>
<evidence type="ECO:0000313" key="37">
    <source>
        <dbReference type="Proteomes" id="UP000546806"/>
    </source>
</evidence>
<accession>A0A099W6N1</accession>
<dbReference type="Proteomes" id="UP000574104">
    <property type="component" value="Unassembled WGS sequence"/>
</dbReference>
<evidence type="ECO:0000313" key="21">
    <source>
        <dbReference type="EMBL" id="MBC2242915.1"/>
    </source>
</evidence>
<dbReference type="EMBL" id="JAARWW010000003">
    <property type="protein sequence ID" value="MBC2003822.1"/>
    <property type="molecule type" value="Genomic_DNA"/>
</dbReference>
<keyword evidence="5 6" id="KW-0408">Iron</keyword>
<evidence type="ECO:0000313" key="15">
    <source>
        <dbReference type="EMBL" id="MBC1614614.1"/>
    </source>
</evidence>
<evidence type="ECO:0000313" key="40">
    <source>
        <dbReference type="Proteomes" id="UP000565628"/>
    </source>
</evidence>
<evidence type="ECO:0000313" key="43">
    <source>
        <dbReference type="Proteomes" id="UP000586951"/>
    </source>
</evidence>
<dbReference type="Proteomes" id="UP000539064">
    <property type="component" value="Unassembled WGS sequence"/>
</dbReference>
<evidence type="ECO:0000313" key="31">
    <source>
        <dbReference type="Proteomes" id="UP000541735"/>
    </source>
</evidence>
<dbReference type="Proteomes" id="UP000585696">
    <property type="component" value="Unassembled WGS sequence"/>
</dbReference>
<dbReference type="Proteomes" id="UP000543005">
    <property type="component" value="Unassembled WGS sequence"/>
</dbReference>
<evidence type="ECO:0000313" key="32">
    <source>
        <dbReference type="Proteomes" id="UP000541955"/>
    </source>
</evidence>
<dbReference type="PRINTS" id="PR01576">
    <property type="entry name" value="PDEFORMYLASE"/>
</dbReference>
<dbReference type="EMBL" id="JAARUV010000001">
    <property type="protein sequence ID" value="MBC1778140.1"/>
    <property type="molecule type" value="Genomic_DNA"/>
</dbReference>
<dbReference type="OrthoDB" id="9784988at2"/>
<dbReference type="HAMAP" id="MF_00163">
    <property type="entry name" value="Pep_deformylase"/>
    <property type="match status" value="1"/>
</dbReference>
<evidence type="ECO:0000256" key="3">
    <source>
        <dbReference type="ARBA" id="ARBA00022801"/>
    </source>
</evidence>
<dbReference type="Proteomes" id="UP000547643">
    <property type="component" value="Unassembled WGS sequence"/>
</dbReference>
<evidence type="ECO:0000313" key="11">
    <source>
        <dbReference type="EMBL" id="MBC1400327.1"/>
    </source>
</evidence>
<proteinExistence type="inferred from homology"/>
<feature type="binding site" evidence="6">
    <location>
        <position position="157"/>
    </location>
    <ligand>
        <name>Fe cation</name>
        <dbReference type="ChEBI" id="CHEBI:24875"/>
    </ligand>
</feature>
<evidence type="ECO:0000256" key="2">
    <source>
        <dbReference type="ARBA" id="ARBA00022723"/>
    </source>
</evidence>
<dbReference type="EMBL" id="JAARYH010000001">
    <property type="protein sequence ID" value="MBC2165185.1"/>
    <property type="molecule type" value="Genomic_DNA"/>
</dbReference>
<evidence type="ECO:0000256" key="6">
    <source>
        <dbReference type="HAMAP-Rule" id="MF_00163"/>
    </source>
</evidence>
<evidence type="ECO:0000256" key="1">
    <source>
        <dbReference type="ARBA" id="ARBA00010759"/>
    </source>
</evidence>
<dbReference type="EMBL" id="JAASTX010000026">
    <property type="protein sequence ID" value="MBC1493152.1"/>
    <property type="molecule type" value="Genomic_DNA"/>
</dbReference>
<evidence type="ECO:0000313" key="28">
    <source>
        <dbReference type="Proteomes" id="UP000532866"/>
    </source>
</evidence>
<evidence type="ECO:0000313" key="23">
    <source>
        <dbReference type="EMBL" id="MBC2292255.1"/>
    </source>
</evidence>
<dbReference type="Proteomes" id="UP000550367">
    <property type="component" value="Unassembled WGS sequence"/>
</dbReference>
<dbReference type="FunFam" id="3.90.45.10:FF:000002">
    <property type="entry name" value="Peptide deformylase"/>
    <property type="match status" value="1"/>
</dbReference>
<dbReference type="RefSeq" id="WP_036086610.1">
    <property type="nucleotide sequence ID" value="NZ_CBCSHQ010000002.1"/>
</dbReference>
<evidence type="ECO:0000313" key="22">
    <source>
        <dbReference type="EMBL" id="MBC2283101.1"/>
    </source>
</evidence>
<evidence type="ECO:0000313" key="18">
    <source>
        <dbReference type="EMBL" id="MBC2003822.1"/>
    </source>
</evidence>
<evidence type="ECO:0000313" key="41">
    <source>
        <dbReference type="Proteomes" id="UP000574104"/>
    </source>
</evidence>
<dbReference type="EMBL" id="JAARYD010000003">
    <property type="protein sequence ID" value="MBC2176199.1"/>
    <property type="molecule type" value="Genomic_DNA"/>
</dbReference>
<evidence type="ECO:0000313" key="25">
    <source>
        <dbReference type="EMBL" id="MBC2372782.1"/>
    </source>
</evidence>
<dbReference type="STRING" id="1552123.EP57_11045"/>
<dbReference type="GO" id="GO:0046872">
    <property type="term" value="F:metal ion binding"/>
    <property type="evidence" value="ECO:0007669"/>
    <property type="project" value="UniProtKB-KW"/>
</dbReference>
<dbReference type="EMBL" id="JAARVG010000008">
    <property type="protein sequence ID" value="MBC1793713.1"/>
    <property type="molecule type" value="Genomic_DNA"/>
</dbReference>
<dbReference type="AlphaFoldDB" id="A0A099W6N1"/>
<comment type="caution">
    <text evidence="7">The sequence shown here is derived from an EMBL/GenBank/DDBJ whole genome shotgun (WGS) entry which is preliminary data.</text>
</comment>
<evidence type="ECO:0000313" key="35">
    <source>
        <dbReference type="Proteomes" id="UP000544413"/>
    </source>
</evidence>
<organism evidence="7 26">
    <name type="scientific">Listeria booriae</name>
    <dbReference type="NCBI Taxonomy" id="1552123"/>
    <lineage>
        <taxon>Bacteria</taxon>
        <taxon>Bacillati</taxon>
        <taxon>Bacillota</taxon>
        <taxon>Bacilli</taxon>
        <taxon>Bacillales</taxon>
        <taxon>Listeriaceae</taxon>
        <taxon>Listeria</taxon>
    </lineage>
</organism>